<accession>A0A1V4H7G2</accession>
<dbReference type="EMBL" id="MBTG01000073">
    <property type="protein sequence ID" value="OPH46633.1"/>
    <property type="molecule type" value="Genomic_DNA"/>
</dbReference>
<evidence type="ECO:0000313" key="2">
    <source>
        <dbReference type="Proteomes" id="UP000190626"/>
    </source>
</evidence>
<sequence>MAKPDGVVVINIKPEWLLENKQINMIDKQKGDNVCILDQVGEYSDDGANEPVIKNWLDLWFWRLKKMASSNQINP</sequence>
<reference evidence="2" key="1">
    <citation type="submission" date="2016-07" db="EMBL/GenBank/DDBJ databases">
        <authorList>
            <person name="Florea S."/>
            <person name="Webb J.S."/>
            <person name="Jaromczyk J."/>
            <person name="Schardl C.L."/>
        </authorList>
    </citation>
    <scope>NUCLEOTIDE SEQUENCE [LARGE SCALE GENOMIC DNA]</scope>
    <source>
        <strain evidence="2">CY1</strain>
    </source>
</reference>
<dbReference type="RefSeq" id="WP_079421403.1">
    <property type="nucleotide sequence ID" value="NZ_MBTG01000073.1"/>
</dbReference>
<protein>
    <submittedName>
        <fullName evidence="1">Uncharacterized protein</fullName>
    </submittedName>
</protein>
<dbReference type="OrthoDB" id="2650757at2"/>
<keyword evidence="2" id="KW-1185">Reference proteome</keyword>
<evidence type="ECO:0000313" key="1">
    <source>
        <dbReference type="EMBL" id="OPH46633.1"/>
    </source>
</evidence>
<organism evidence="1 2">
    <name type="scientific">Paenibacillus ferrarius</name>
    <dbReference type="NCBI Taxonomy" id="1469647"/>
    <lineage>
        <taxon>Bacteria</taxon>
        <taxon>Bacillati</taxon>
        <taxon>Bacillota</taxon>
        <taxon>Bacilli</taxon>
        <taxon>Bacillales</taxon>
        <taxon>Paenibacillaceae</taxon>
        <taxon>Paenibacillus</taxon>
    </lineage>
</organism>
<gene>
    <name evidence="1" type="ORF">BC351_14190</name>
</gene>
<name>A0A1V4H7G2_9BACL</name>
<proteinExistence type="predicted"/>
<dbReference type="STRING" id="1469647.BC351_14190"/>
<comment type="caution">
    <text evidence="1">The sequence shown here is derived from an EMBL/GenBank/DDBJ whole genome shotgun (WGS) entry which is preliminary data.</text>
</comment>
<dbReference type="AlphaFoldDB" id="A0A1V4H7G2"/>
<dbReference type="Proteomes" id="UP000190626">
    <property type="component" value="Unassembled WGS sequence"/>
</dbReference>